<dbReference type="InterPro" id="IPR001810">
    <property type="entry name" value="F-box_dom"/>
</dbReference>
<organism evidence="2 3">
    <name type="scientific">Plectus sambesii</name>
    <dbReference type="NCBI Taxonomy" id="2011161"/>
    <lineage>
        <taxon>Eukaryota</taxon>
        <taxon>Metazoa</taxon>
        <taxon>Ecdysozoa</taxon>
        <taxon>Nematoda</taxon>
        <taxon>Chromadorea</taxon>
        <taxon>Plectida</taxon>
        <taxon>Plectina</taxon>
        <taxon>Plectoidea</taxon>
        <taxon>Plectidae</taxon>
        <taxon>Plectus</taxon>
    </lineage>
</organism>
<dbReference type="AlphaFoldDB" id="A0A914X7N6"/>
<keyword evidence="2" id="KW-1185">Reference proteome</keyword>
<feature type="domain" description="F-box" evidence="1">
    <location>
        <begin position="76"/>
        <end position="123"/>
    </location>
</feature>
<dbReference type="InterPro" id="IPR036047">
    <property type="entry name" value="F-box-like_dom_sf"/>
</dbReference>
<dbReference type="WBParaSite" id="PSAMB.scaffold6729size8895.g28997.t1">
    <property type="protein sequence ID" value="PSAMB.scaffold6729size8895.g28997.t1"/>
    <property type="gene ID" value="PSAMB.scaffold6729size8895.g28997"/>
</dbReference>
<protein>
    <submittedName>
        <fullName evidence="3">F-box domain-containing protein</fullName>
    </submittedName>
</protein>
<evidence type="ECO:0000259" key="1">
    <source>
        <dbReference type="PROSITE" id="PS50181"/>
    </source>
</evidence>
<proteinExistence type="predicted"/>
<accession>A0A914X7N6</accession>
<name>A0A914X7N6_9BILA</name>
<dbReference type="SUPFAM" id="SSF81383">
    <property type="entry name" value="F-box domain"/>
    <property type="match status" value="1"/>
</dbReference>
<dbReference type="PROSITE" id="PS50181">
    <property type="entry name" value="FBOX"/>
    <property type="match status" value="1"/>
</dbReference>
<evidence type="ECO:0000313" key="2">
    <source>
        <dbReference type="Proteomes" id="UP000887566"/>
    </source>
</evidence>
<reference evidence="3" key="1">
    <citation type="submission" date="2022-11" db="UniProtKB">
        <authorList>
            <consortium name="WormBaseParasite"/>
        </authorList>
    </citation>
    <scope>IDENTIFICATION</scope>
</reference>
<evidence type="ECO:0000313" key="3">
    <source>
        <dbReference type="WBParaSite" id="PSAMB.scaffold6729size8895.g28997.t1"/>
    </source>
</evidence>
<dbReference type="Proteomes" id="UP000887566">
    <property type="component" value="Unplaced"/>
</dbReference>
<dbReference type="CDD" id="cd09917">
    <property type="entry name" value="F-box_SF"/>
    <property type="match status" value="1"/>
</dbReference>
<dbReference type="Gene3D" id="1.20.1280.50">
    <property type="match status" value="1"/>
</dbReference>
<sequence length="453" mass="50668">MGMMPSITMTLKSAISASRSRHCSYSSPCFKNSVAALEVEVAHLQAENGRLRRALGDVCGRISGGRLKGKLPDNFLEQFNQLPDRPLEHVLRFLPARQVVQMRHVSRKFNQLIRKCSKTMPKMKRDGAVVFRRNAGGLTGVWFDNYGKKIKITTTTTVAGDEVAALSELLHFIRIGGTMFFSDGLSAADEVLDQLNKAWLTIRPELVVFSGDLSQTSRDSLKTFFVKIEPSIRWLHFENPRNISGNLLSDDVIGAAGRLDGLMVLPWYWGSELHNINIGDDTLLAMAGADLMPSYIFVMGCSDITPGGIRVFVEKWMKKERPKVYASISSFGWDLELCELTFCKCANVTPAAVEEACGHLLKKDTIPEAVVGFDQGAKINERICYTFECPSSNCRLDILFQFYAFNSRCIKEPRLGDVIYNNYDGYCDSLYPEVGDNDFNDHDGYDAIDNDDV</sequence>
<dbReference type="Pfam" id="PF00646">
    <property type="entry name" value="F-box"/>
    <property type="match status" value="1"/>
</dbReference>